<organism evidence="2 3">
    <name type="scientific">Candidatus Nealsonbacteria bacterium RIFCSPLOWO2_12_FULL_39_31</name>
    <dbReference type="NCBI Taxonomy" id="1801676"/>
    <lineage>
        <taxon>Bacteria</taxon>
        <taxon>Candidatus Nealsoniibacteriota</taxon>
    </lineage>
</organism>
<name>A0A1G2EP10_9BACT</name>
<proteinExistence type="predicted"/>
<gene>
    <name evidence="2" type="ORF">A3F95_01500</name>
</gene>
<accession>A0A1G2EP10</accession>
<dbReference type="EMBL" id="MHML01000005">
    <property type="protein sequence ID" value="OGZ27544.1"/>
    <property type="molecule type" value="Genomic_DNA"/>
</dbReference>
<reference evidence="2 3" key="1">
    <citation type="journal article" date="2016" name="Nat. Commun.">
        <title>Thousands of microbial genomes shed light on interconnected biogeochemical processes in an aquifer system.</title>
        <authorList>
            <person name="Anantharaman K."/>
            <person name="Brown C.T."/>
            <person name="Hug L.A."/>
            <person name="Sharon I."/>
            <person name="Castelle C.J."/>
            <person name="Probst A.J."/>
            <person name="Thomas B.C."/>
            <person name="Singh A."/>
            <person name="Wilkins M.J."/>
            <person name="Karaoz U."/>
            <person name="Brodie E.L."/>
            <person name="Williams K.H."/>
            <person name="Hubbard S.S."/>
            <person name="Banfield J.F."/>
        </authorList>
    </citation>
    <scope>NUCLEOTIDE SEQUENCE [LARGE SCALE GENOMIC DNA]</scope>
</reference>
<dbReference type="AlphaFoldDB" id="A0A1G2EP10"/>
<sequence length="182" mass="20738">MIPNFIKTIKQISWRRISQSEIRNSAAAEKSESESEGGQKFLPPNPLPFCPPERSVSAARSAAINRSFVQNRFELRSVIATKLDILKIQRRLVARSPRRSLSRTAMRERVSLRKKPCISELNRKVGQIQIQFFGKANGGSELRSNSQMKFVSKFFQFLRKQEYKASFLIPRFCAVGAMAKGD</sequence>
<evidence type="ECO:0000256" key="1">
    <source>
        <dbReference type="SAM" id="MobiDB-lite"/>
    </source>
</evidence>
<feature type="region of interest" description="Disordered" evidence="1">
    <location>
        <begin position="25"/>
        <end position="46"/>
    </location>
</feature>
<evidence type="ECO:0000313" key="3">
    <source>
        <dbReference type="Proteomes" id="UP000179122"/>
    </source>
</evidence>
<protein>
    <submittedName>
        <fullName evidence="2">Uncharacterized protein</fullName>
    </submittedName>
</protein>
<comment type="caution">
    <text evidence="2">The sequence shown here is derived from an EMBL/GenBank/DDBJ whole genome shotgun (WGS) entry which is preliminary data.</text>
</comment>
<dbReference type="Proteomes" id="UP000179122">
    <property type="component" value="Unassembled WGS sequence"/>
</dbReference>
<evidence type="ECO:0000313" key="2">
    <source>
        <dbReference type="EMBL" id="OGZ27544.1"/>
    </source>
</evidence>